<feature type="non-terminal residue" evidence="3">
    <location>
        <position position="102"/>
    </location>
</feature>
<feature type="region of interest" description="Disordered" evidence="1">
    <location>
        <begin position="1"/>
        <end position="34"/>
    </location>
</feature>
<dbReference type="Pfam" id="PF02195">
    <property type="entry name" value="ParB_N"/>
    <property type="match status" value="1"/>
</dbReference>
<dbReference type="InterPro" id="IPR003115">
    <property type="entry name" value="ParB_N"/>
</dbReference>
<proteinExistence type="predicted"/>
<organism evidence="3">
    <name type="scientific">marine sediment metagenome</name>
    <dbReference type="NCBI Taxonomy" id="412755"/>
    <lineage>
        <taxon>unclassified sequences</taxon>
        <taxon>metagenomes</taxon>
        <taxon>ecological metagenomes</taxon>
    </lineage>
</organism>
<comment type="caution">
    <text evidence="3">The sequence shown here is derived from an EMBL/GenBank/DDBJ whole genome shotgun (WGS) entry which is preliminary data.</text>
</comment>
<feature type="compositionally biased region" description="Acidic residues" evidence="1">
    <location>
        <begin position="1"/>
        <end position="18"/>
    </location>
</feature>
<reference evidence="3" key="1">
    <citation type="journal article" date="2014" name="Front. Microbiol.">
        <title>High frequency of phylogenetically diverse reductive dehalogenase-homologous genes in deep subseafloor sedimentary metagenomes.</title>
        <authorList>
            <person name="Kawai M."/>
            <person name="Futagami T."/>
            <person name="Toyoda A."/>
            <person name="Takaki Y."/>
            <person name="Nishi S."/>
            <person name="Hori S."/>
            <person name="Arai W."/>
            <person name="Tsubouchi T."/>
            <person name="Morono Y."/>
            <person name="Uchiyama I."/>
            <person name="Ito T."/>
            <person name="Fujiyama A."/>
            <person name="Inagaki F."/>
            <person name="Takami H."/>
        </authorList>
    </citation>
    <scope>NUCLEOTIDE SEQUENCE</scope>
    <source>
        <strain evidence="3">Expedition CK06-06</strain>
    </source>
</reference>
<protein>
    <recommendedName>
        <fullName evidence="2">ParB-like N-terminal domain-containing protein</fullName>
    </recommendedName>
</protein>
<accession>X1FRZ0</accession>
<evidence type="ECO:0000256" key="1">
    <source>
        <dbReference type="SAM" id="MobiDB-lite"/>
    </source>
</evidence>
<feature type="domain" description="ParB-like N-terminal" evidence="2">
    <location>
        <begin position="53"/>
        <end position="102"/>
    </location>
</feature>
<evidence type="ECO:0000259" key="2">
    <source>
        <dbReference type="Pfam" id="PF02195"/>
    </source>
</evidence>
<dbReference type="Gene3D" id="3.90.1530.30">
    <property type="match status" value="1"/>
</dbReference>
<name>X1FRZ0_9ZZZZ</name>
<dbReference type="EMBL" id="BARU01014313">
    <property type="protein sequence ID" value="GAH32124.1"/>
    <property type="molecule type" value="Genomic_DNA"/>
</dbReference>
<dbReference type="InterPro" id="IPR036086">
    <property type="entry name" value="ParB/Sulfiredoxin_sf"/>
</dbReference>
<dbReference type="SUPFAM" id="SSF110849">
    <property type="entry name" value="ParB/Sulfiredoxin"/>
    <property type="match status" value="1"/>
</dbReference>
<sequence length="102" mass="11224">MDEIDEVLENIGEDETELPDIIPEQPNESKTADTYPGEYEIVAESAITKVADTNTRGEFKEDAKFKGLRDSIAAEGIFVPLFLADDGDGTYTLIAGTRRLRA</sequence>
<gene>
    <name evidence="3" type="ORF">S03H2_25331</name>
</gene>
<evidence type="ECO:0000313" key="3">
    <source>
        <dbReference type="EMBL" id="GAH32124.1"/>
    </source>
</evidence>
<dbReference type="AlphaFoldDB" id="X1FRZ0"/>